<dbReference type="EMBL" id="JAWWNJ010000007">
    <property type="protein sequence ID" value="KAK7052231.1"/>
    <property type="molecule type" value="Genomic_DNA"/>
</dbReference>
<proteinExistence type="predicted"/>
<protein>
    <submittedName>
        <fullName evidence="1">Uncharacterized protein</fullName>
    </submittedName>
</protein>
<reference evidence="1 2" key="1">
    <citation type="journal article" date="2024" name="J Genomics">
        <title>Draft genome sequencing and assembly of Favolaschia claudopus CIRM-BRFM 2984 isolated from oak limbs.</title>
        <authorList>
            <person name="Navarro D."/>
            <person name="Drula E."/>
            <person name="Chaduli D."/>
            <person name="Cazenave R."/>
            <person name="Ahrendt S."/>
            <person name="Wang J."/>
            <person name="Lipzen A."/>
            <person name="Daum C."/>
            <person name="Barry K."/>
            <person name="Grigoriev I.V."/>
            <person name="Favel A."/>
            <person name="Rosso M.N."/>
            <person name="Martin F."/>
        </authorList>
    </citation>
    <scope>NUCLEOTIDE SEQUENCE [LARGE SCALE GENOMIC DNA]</scope>
    <source>
        <strain evidence="1 2">CIRM-BRFM 2984</strain>
    </source>
</reference>
<accession>A0AAW0DKK2</accession>
<dbReference type="AlphaFoldDB" id="A0AAW0DKK2"/>
<comment type="caution">
    <text evidence="1">The sequence shown here is derived from an EMBL/GenBank/DDBJ whole genome shotgun (WGS) entry which is preliminary data.</text>
</comment>
<dbReference type="Proteomes" id="UP001362999">
    <property type="component" value="Unassembled WGS sequence"/>
</dbReference>
<evidence type="ECO:0000313" key="1">
    <source>
        <dbReference type="EMBL" id="KAK7052231.1"/>
    </source>
</evidence>
<keyword evidence="2" id="KW-1185">Reference proteome</keyword>
<name>A0AAW0DKK2_9AGAR</name>
<gene>
    <name evidence="1" type="ORF">R3P38DRAFT_1639211</name>
</gene>
<evidence type="ECO:0000313" key="2">
    <source>
        <dbReference type="Proteomes" id="UP001362999"/>
    </source>
</evidence>
<organism evidence="1 2">
    <name type="scientific">Favolaschia claudopus</name>
    <dbReference type="NCBI Taxonomy" id="2862362"/>
    <lineage>
        <taxon>Eukaryota</taxon>
        <taxon>Fungi</taxon>
        <taxon>Dikarya</taxon>
        <taxon>Basidiomycota</taxon>
        <taxon>Agaricomycotina</taxon>
        <taxon>Agaricomycetes</taxon>
        <taxon>Agaricomycetidae</taxon>
        <taxon>Agaricales</taxon>
        <taxon>Marasmiineae</taxon>
        <taxon>Mycenaceae</taxon>
        <taxon>Favolaschia</taxon>
    </lineage>
</organism>
<sequence>MPWNSGIDGLPGEVLRQFALGLNEVLSSLCAKGVIDKYAFVGDMAHRFLASASQGRDGVYHSSNPGVPILQDVPWPHPTNNNRNGTVKGFCLQCKLELTSPTESDCSAFEAGLAGIAESPAASAGDREESDFEHWHHTRKTEYDRTVPSTSTYVFKRSLGFMHAFCVTWETAAYPPWTASGLPYPANAYVRWPTTIQLAGDFGDALRALPVPQQETAFLNEVLEESKSKGKGKA</sequence>